<dbReference type="Pfam" id="PF01613">
    <property type="entry name" value="Flavin_Reduct"/>
    <property type="match status" value="1"/>
</dbReference>
<protein>
    <submittedName>
        <fullName evidence="4">Flavin reductase family protein</fullName>
    </submittedName>
</protein>
<gene>
    <name evidence="4" type="ORF">GCM10009682_14940</name>
</gene>
<dbReference type="SMART" id="SM00903">
    <property type="entry name" value="Flavin_Reduct"/>
    <property type="match status" value="1"/>
</dbReference>
<dbReference type="InterPro" id="IPR012349">
    <property type="entry name" value="Split_barrel_FMN-bd"/>
</dbReference>
<evidence type="ECO:0000256" key="1">
    <source>
        <dbReference type="ARBA" id="ARBA00008898"/>
    </source>
</evidence>
<dbReference type="SUPFAM" id="SSF50475">
    <property type="entry name" value="FMN-binding split barrel"/>
    <property type="match status" value="1"/>
</dbReference>
<dbReference type="Proteomes" id="UP001500218">
    <property type="component" value="Unassembled WGS sequence"/>
</dbReference>
<keyword evidence="2" id="KW-0560">Oxidoreductase</keyword>
<organism evidence="4 5">
    <name type="scientific">Luedemannella flava</name>
    <dbReference type="NCBI Taxonomy" id="349316"/>
    <lineage>
        <taxon>Bacteria</taxon>
        <taxon>Bacillati</taxon>
        <taxon>Actinomycetota</taxon>
        <taxon>Actinomycetes</taxon>
        <taxon>Micromonosporales</taxon>
        <taxon>Micromonosporaceae</taxon>
        <taxon>Luedemannella</taxon>
    </lineage>
</organism>
<name>A0ABP4XV75_9ACTN</name>
<evidence type="ECO:0000256" key="2">
    <source>
        <dbReference type="ARBA" id="ARBA00023002"/>
    </source>
</evidence>
<dbReference type="PANTHER" id="PTHR30466:SF11">
    <property type="entry name" value="FLAVIN-DEPENDENT MONOOXYGENASE, REDUCTASE SUBUNIT HSAB"/>
    <property type="match status" value="1"/>
</dbReference>
<accession>A0ABP4XV75</accession>
<reference evidence="5" key="1">
    <citation type="journal article" date="2019" name="Int. J. Syst. Evol. Microbiol.">
        <title>The Global Catalogue of Microorganisms (GCM) 10K type strain sequencing project: providing services to taxonomists for standard genome sequencing and annotation.</title>
        <authorList>
            <consortium name="The Broad Institute Genomics Platform"/>
            <consortium name="The Broad Institute Genome Sequencing Center for Infectious Disease"/>
            <person name="Wu L."/>
            <person name="Ma J."/>
        </authorList>
    </citation>
    <scope>NUCLEOTIDE SEQUENCE [LARGE SCALE GENOMIC DNA]</scope>
    <source>
        <strain evidence="5">JCM 13250</strain>
    </source>
</reference>
<dbReference type="EMBL" id="BAAALT010000035">
    <property type="protein sequence ID" value="GAA1794137.1"/>
    <property type="molecule type" value="Genomic_DNA"/>
</dbReference>
<evidence type="ECO:0000313" key="4">
    <source>
        <dbReference type="EMBL" id="GAA1794137.1"/>
    </source>
</evidence>
<evidence type="ECO:0000313" key="5">
    <source>
        <dbReference type="Proteomes" id="UP001500218"/>
    </source>
</evidence>
<sequence>MIVGAGGPGAGHEDLRRILGLFPTGVAIITTVAAAGPAGLVVNSFTSVSLDPPLVGFFPAHSSRTWPLIRAAGAFCVNILAADQEPLARVFAGSGEDRFRGVPWRAAPHTGSPVLDGVLGWIDCTLYDVVPTGDHDLALGRVRSADAADDGVFTEPLVFHRSRYHLTAGGEA</sequence>
<dbReference type="InterPro" id="IPR002563">
    <property type="entry name" value="Flavin_Rdtase-like_dom"/>
</dbReference>
<feature type="domain" description="Flavin reductase like" evidence="3">
    <location>
        <begin position="19"/>
        <end position="166"/>
    </location>
</feature>
<proteinExistence type="inferred from homology"/>
<dbReference type="PANTHER" id="PTHR30466">
    <property type="entry name" value="FLAVIN REDUCTASE"/>
    <property type="match status" value="1"/>
</dbReference>
<comment type="similarity">
    <text evidence="1">Belongs to the non-flavoprotein flavin reductase family.</text>
</comment>
<comment type="caution">
    <text evidence="4">The sequence shown here is derived from an EMBL/GenBank/DDBJ whole genome shotgun (WGS) entry which is preliminary data.</text>
</comment>
<dbReference type="Gene3D" id="2.30.110.10">
    <property type="entry name" value="Electron Transport, Fmn-binding Protein, Chain A"/>
    <property type="match status" value="1"/>
</dbReference>
<keyword evidence="5" id="KW-1185">Reference proteome</keyword>
<evidence type="ECO:0000259" key="3">
    <source>
        <dbReference type="SMART" id="SM00903"/>
    </source>
</evidence>
<dbReference type="InterPro" id="IPR050268">
    <property type="entry name" value="NADH-dep_flavin_reductase"/>
</dbReference>
<dbReference type="RefSeq" id="WP_344127707.1">
    <property type="nucleotide sequence ID" value="NZ_BAAALT010000035.1"/>
</dbReference>